<reference evidence="1 2" key="1">
    <citation type="submission" date="2020-06" db="EMBL/GenBank/DDBJ databases">
        <title>Actinomadura xiongansis sp. nov., isolated from soil of Baiyangdian.</title>
        <authorList>
            <person name="Zhang X."/>
        </authorList>
    </citation>
    <scope>NUCLEOTIDE SEQUENCE [LARGE SCALE GENOMIC DNA]</scope>
    <source>
        <strain evidence="1 2">HBUM206468</strain>
    </source>
</reference>
<organism evidence="1 2">
    <name type="scientific">Actinomadura alba</name>
    <dbReference type="NCBI Taxonomy" id="406431"/>
    <lineage>
        <taxon>Bacteria</taxon>
        <taxon>Bacillati</taxon>
        <taxon>Actinomycetota</taxon>
        <taxon>Actinomycetes</taxon>
        <taxon>Streptosporangiales</taxon>
        <taxon>Thermomonosporaceae</taxon>
        <taxon>Actinomadura</taxon>
    </lineage>
</organism>
<gene>
    <name evidence="1" type="ORF">HKK74_37060</name>
</gene>
<protein>
    <submittedName>
        <fullName evidence="1">Uncharacterized protein</fullName>
    </submittedName>
</protein>
<dbReference type="Proteomes" id="UP000805614">
    <property type="component" value="Unassembled WGS sequence"/>
</dbReference>
<accession>A0ABR7M222</accession>
<evidence type="ECO:0000313" key="2">
    <source>
        <dbReference type="Proteomes" id="UP000805614"/>
    </source>
</evidence>
<name>A0ABR7M222_9ACTN</name>
<comment type="caution">
    <text evidence="1">The sequence shown here is derived from an EMBL/GenBank/DDBJ whole genome shotgun (WGS) entry which is preliminary data.</text>
</comment>
<dbReference type="RefSeq" id="WP_187248099.1">
    <property type="nucleotide sequence ID" value="NZ_BAAAOK010000009.1"/>
</dbReference>
<evidence type="ECO:0000313" key="1">
    <source>
        <dbReference type="EMBL" id="MBC6471060.1"/>
    </source>
</evidence>
<keyword evidence="2" id="KW-1185">Reference proteome</keyword>
<proteinExistence type="predicted"/>
<dbReference type="EMBL" id="JABVEC010000055">
    <property type="protein sequence ID" value="MBC6471060.1"/>
    <property type="molecule type" value="Genomic_DNA"/>
</dbReference>
<sequence>MTVDDRVSLERLQDDFPGWHVWRARTATGEAGTWWATRRDRVLTTEEMRAGLAHTVAGDTADELRDALVGQRDIESTRV</sequence>